<protein>
    <recommendedName>
        <fullName evidence="7">Cyclohexanone monooxygenase</fullName>
    </recommendedName>
</protein>
<dbReference type="PANTHER" id="PTHR43098:SF5">
    <property type="entry name" value="DUAL-FUNCTIONAL MONOOXYGENASE_METHYLTRANSFERASE PSOF"/>
    <property type="match status" value="1"/>
</dbReference>
<evidence type="ECO:0000256" key="2">
    <source>
        <dbReference type="ARBA" id="ARBA00022827"/>
    </source>
</evidence>
<sequence>MSSQKETRVDAVVVGAGFGGVYQTYSFKSAGYSVRCIERAPTAGGVWYWNRYPGAMSDTESYLYRYSWDKEDLLTYPWPNRYVTQPEILKYLNHVVDKHNLRESMQFNTSMESATWDAEQNLWHVVCDTGDVFAARYLVTAMGALSEAHFPQIAGLNSFAGRLLHTQDWPDDIDLTGKTVAVIGSGSTGVQLMTAIAPRVKRLVSFQRSPQHSVPTGQGPVSEEERKEINANYDKIYEKIWQSNSGFLTNESDRPMSSYTPEQRQEIFEWLWQQGNAFRFNMSKFSDITTNEEANRETAKFIEGKIAQIVKDPKKAKALTPKTLYHRRPLCDTGYYYIFNQDHVDIVDLRETPIESIVPEGIRTKDGTVHELDVLIFATGFDALEGTYARTKITGRDGHTIAEHWKNGPSSFAGVSMAGFPNMFMVFGPQGPMSNGATVVEVEVRFIMQLIANVEKSGAATESGAKKPKLIEVKPEVEAQWRKLCDKEAETSILKKATNSWIFGTNVPGRKPIVTFYFPGLKGWLEITRKEAEQGFPSYM</sequence>
<keyword evidence="1" id="KW-0285">Flavoprotein</keyword>
<evidence type="ECO:0000313" key="5">
    <source>
        <dbReference type="EMBL" id="CAK7229076.1"/>
    </source>
</evidence>
<keyword evidence="2" id="KW-0274">FAD</keyword>
<dbReference type="Pfam" id="PF00743">
    <property type="entry name" value="FMO-like"/>
    <property type="match status" value="1"/>
</dbReference>
<comment type="caution">
    <text evidence="5">The sequence shown here is derived from an EMBL/GenBank/DDBJ whole genome shotgun (WGS) entry which is preliminary data.</text>
</comment>
<dbReference type="SUPFAM" id="SSF51905">
    <property type="entry name" value="FAD/NAD(P)-binding domain"/>
    <property type="match status" value="2"/>
</dbReference>
<dbReference type="InterPro" id="IPR036188">
    <property type="entry name" value="FAD/NAD-bd_sf"/>
</dbReference>
<proteinExistence type="predicted"/>
<keyword evidence="6" id="KW-1185">Reference proteome</keyword>
<evidence type="ECO:0000256" key="3">
    <source>
        <dbReference type="ARBA" id="ARBA00022857"/>
    </source>
</evidence>
<organism evidence="5 6">
    <name type="scientific">Sporothrix eucalyptigena</name>
    <dbReference type="NCBI Taxonomy" id="1812306"/>
    <lineage>
        <taxon>Eukaryota</taxon>
        <taxon>Fungi</taxon>
        <taxon>Dikarya</taxon>
        <taxon>Ascomycota</taxon>
        <taxon>Pezizomycotina</taxon>
        <taxon>Sordariomycetes</taxon>
        <taxon>Sordariomycetidae</taxon>
        <taxon>Ophiostomatales</taxon>
        <taxon>Ophiostomataceae</taxon>
        <taxon>Sporothrix</taxon>
    </lineage>
</organism>
<accession>A0ABP0CAZ1</accession>
<dbReference type="PANTHER" id="PTHR43098">
    <property type="entry name" value="L-ORNITHINE N(5)-MONOOXYGENASE-RELATED"/>
    <property type="match status" value="1"/>
</dbReference>
<evidence type="ECO:0000256" key="1">
    <source>
        <dbReference type="ARBA" id="ARBA00022630"/>
    </source>
</evidence>
<keyword evidence="3" id="KW-0521">NADP</keyword>
<gene>
    <name evidence="5" type="ORF">SEUCBS140593_007125</name>
</gene>
<reference evidence="5 6" key="1">
    <citation type="submission" date="2024-01" db="EMBL/GenBank/DDBJ databases">
        <authorList>
            <person name="Allen C."/>
            <person name="Tagirdzhanova G."/>
        </authorList>
    </citation>
    <scope>NUCLEOTIDE SEQUENCE [LARGE SCALE GENOMIC DNA]</scope>
</reference>
<name>A0ABP0CAZ1_9PEZI</name>
<dbReference type="Gene3D" id="3.50.50.60">
    <property type="entry name" value="FAD/NAD(P)-binding domain"/>
    <property type="match status" value="2"/>
</dbReference>
<evidence type="ECO:0008006" key="7">
    <source>
        <dbReference type="Google" id="ProtNLM"/>
    </source>
</evidence>
<dbReference type="InterPro" id="IPR050775">
    <property type="entry name" value="FAD-binding_Monooxygenases"/>
</dbReference>
<dbReference type="Proteomes" id="UP001642482">
    <property type="component" value="Unassembled WGS sequence"/>
</dbReference>
<dbReference type="InterPro" id="IPR020946">
    <property type="entry name" value="Flavin_mOase-like"/>
</dbReference>
<keyword evidence="4" id="KW-0560">Oxidoreductase</keyword>
<evidence type="ECO:0000256" key="4">
    <source>
        <dbReference type="ARBA" id="ARBA00023002"/>
    </source>
</evidence>
<evidence type="ECO:0000313" key="6">
    <source>
        <dbReference type="Proteomes" id="UP001642482"/>
    </source>
</evidence>
<dbReference type="EMBL" id="CAWUHD010000084">
    <property type="protein sequence ID" value="CAK7229076.1"/>
    <property type="molecule type" value="Genomic_DNA"/>
</dbReference>